<organism evidence="1 2">
    <name type="scientific">Dendronalium phyllosphericum CENA369</name>
    <dbReference type="NCBI Taxonomy" id="1725256"/>
    <lineage>
        <taxon>Bacteria</taxon>
        <taxon>Bacillati</taxon>
        <taxon>Cyanobacteriota</taxon>
        <taxon>Cyanophyceae</taxon>
        <taxon>Nostocales</taxon>
        <taxon>Nostocaceae</taxon>
        <taxon>Dendronalium</taxon>
        <taxon>Dendronalium phyllosphericum</taxon>
    </lineage>
</organism>
<reference evidence="1 2" key="1">
    <citation type="journal article" date="2021" name="Int. J. Syst. Evol. Microbiol.">
        <title>Amazonocrinis nigriterrae gen. nov., sp. nov., Atlanticothrix silvestris gen. nov., sp. nov. and Dendronalium phyllosphericum gen. nov., sp. nov., nostocacean cyanobacteria from Brazilian environments.</title>
        <authorList>
            <person name="Alvarenga D.O."/>
            <person name="Andreote A.P.D."/>
            <person name="Branco L.H.Z."/>
            <person name="Delbaje E."/>
            <person name="Cruz R.B."/>
            <person name="Varani A.M."/>
            <person name="Fiore M.F."/>
        </authorList>
    </citation>
    <scope>NUCLEOTIDE SEQUENCE [LARGE SCALE GENOMIC DNA]</scope>
    <source>
        <strain evidence="1 2">CENA369</strain>
    </source>
</reference>
<dbReference type="RefSeq" id="WP_214437011.1">
    <property type="nucleotide sequence ID" value="NZ_CAWPUQ010000264.1"/>
</dbReference>
<keyword evidence="2" id="KW-1185">Reference proteome</keyword>
<sequence length="221" mass="24582">MTWQNLGTFNLNKDWLIVPFTGEVCRVRHSLNKQYDGKYLKAVVAKAFNEDGEINIYNPQRLSYRVSELELFYFPKVVVGESLGFLRLDDADVSWSISIQTYQENMFYSTVNKQPTTTAQPDADVSVASTQKSTIVPEKTDGTRRSYLISNTGASTVYFKFAPIGANLTDASVSVSATSYDFSLAPTEKYVDINFSKNAVVGICSGALSTAKVKVTEFMYS</sequence>
<comment type="caution">
    <text evidence="1">The sequence shown here is derived from an EMBL/GenBank/DDBJ whole genome shotgun (WGS) entry which is preliminary data.</text>
</comment>
<evidence type="ECO:0000313" key="1">
    <source>
        <dbReference type="EMBL" id="MBH8578348.1"/>
    </source>
</evidence>
<evidence type="ECO:0000313" key="2">
    <source>
        <dbReference type="Proteomes" id="UP000662314"/>
    </source>
</evidence>
<gene>
    <name evidence="1" type="ORF">I8752_36505</name>
</gene>
<dbReference type="Proteomes" id="UP000662314">
    <property type="component" value="Unassembled WGS sequence"/>
</dbReference>
<accession>A0A8J7IJ53</accession>
<name>A0A8J7IJ53_9NOST</name>
<proteinExistence type="predicted"/>
<protein>
    <submittedName>
        <fullName evidence="1">Uncharacterized protein</fullName>
    </submittedName>
</protein>
<dbReference type="EMBL" id="JAECZA010000324">
    <property type="protein sequence ID" value="MBH8578348.1"/>
    <property type="molecule type" value="Genomic_DNA"/>
</dbReference>
<dbReference type="AlphaFoldDB" id="A0A8J7IJ53"/>